<dbReference type="InterPro" id="IPR001466">
    <property type="entry name" value="Beta-lactam-related"/>
</dbReference>
<proteinExistence type="predicted"/>
<reference evidence="2 3" key="1">
    <citation type="submission" date="2021-05" db="EMBL/GenBank/DDBJ databases">
        <title>A Polyphasic approach of four new species of the genus Ohtaekwangia: Ohtaekwangia histidinii sp. nov., Ohtaekwangia cretensis sp. nov., Ohtaekwangia indiensis sp. nov., Ohtaekwangia reichenbachii sp. nov. from diverse environment.</title>
        <authorList>
            <person name="Octaviana S."/>
        </authorList>
    </citation>
    <scope>NUCLEOTIDE SEQUENCE [LARGE SCALE GENOMIC DNA]</scope>
    <source>
        <strain evidence="2 3">PWU20</strain>
    </source>
</reference>
<dbReference type="PANTHER" id="PTHR46825">
    <property type="entry name" value="D-ALANYL-D-ALANINE-CARBOXYPEPTIDASE/ENDOPEPTIDASE AMPH"/>
    <property type="match status" value="1"/>
</dbReference>
<dbReference type="InterPro" id="IPR012338">
    <property type="entry name" value="Beta-lactam/transpept-like"/>
</dbReference>
<evidence type="ECO:0000313" key="3">
    <source>
        <dbReference type="Proteomes" id="UP000772618"/>
    </source>
</evidence>
<dbReference type="Pfam" id="PF00144">
    <property type="entry name" value="Beta-lactamase"/>
    <property type="match status" value="1"/>
</dbReference>
<keyword evidence="3" id="KW-1185">Reference proteome</keyword>
<dbReference type="InterPro" id="IPR050491">
    <property type="entry name" value="AmpC-like"/>
</dbReference>
<protein>
    <submittedName>
        <fullName evidence="2">Beta-lactamase family protein</fullName>
    </submittedName>
</protein>
<dbReference type="Gene3D" id="3.40.710.10">
    <property type="entry name" value="DD-peptidase/beta-lactamase superfamily"/>
    <property type="match status" value="1"/>
</dbReference>
<dbReference type="RefSeq" id="WP_254152505.1">
    <property type="nucleotide sequence ID" value="NZ_JAHESD010000006.1"/>
</dbReference>
<feature type="domain" description="Beta-lactamase-related" evidence="1">
    <location>
        <begin position="38"/>
        <end position="371"/>
    </location>
</feature>
<sequence length="391" mass="43768">MRSAIKQLLPFILFFSTSIVLGQTRADSLNMLVNKLGQKLLDEKQGVGLSIGVYDNGKSYFFNFGTTQAGKSVTPTQHTIYEIGSITKTFESYILANAVIEGKVNLDDDIRKYLNDSYPNLEYKGHYIKLIHLANTTSLLPDWLPELPTRTKGLQPDSTLKVKIEFYKKLSKQDFYNALHNVKLDTIPGTRRRHSNAGAQLLAYILEEVYQKPLDKLIKTYITTPQKMKNTFFLATSEQKGLATGYTTTNHKAIYEFSMPYFKYAGGLVSTTNNLVKYIQLLLNKNDPSSVLCLKKTADIDVSTGKVVPMKAEGIAAPEVYSTALNWFKYQPEINKSQIWADGGTNGFNSYLVIYPYLNSGIILLANKSDEGIFRALPGIANQISKSIGMK</sequence>
<dbReference type="Proteomes" id="UP000772618">
    <property type="component" value="Unassembled WGS sequence"/>
</dbReference>
<accession>A0ABS5VM53</accession>
<dbReference type="SUPFAM" id="SSF56601">
    <property type="entry name" value="beta-lactamase/transpeptidase-like"/>
    <property type="match status" value="1"/>
</dbReference>
<name>A0ABS5VM53_9BACT</name>
<evidence type="ECO:0000313" key="2">
    <source>
        <dbReference type="EMBL" id="MBT1702537.1"/>
    </source>
</evidence>
<comment type="caution">
    <text evidence="2">The sequence shown here is derived from an EMBL/GenBank/DDBJ whole genome shotgun (WGS) entry which is preliminary data.</text>
</comment>
<evidence type="ECO:0000259" key="1">
    <source>
        <dbReference type="Pfam" id="PF00144"/>
    </source>
</evidence>
<gene>
    <name evidence="2" type="ORF">KK060_04550</name>
</gene>
<dbReference type="EMBL" id="JAHESD010000006">
    <property type="protein sequence ID" value="MBT1702537.1"/>
    <property type="molecule type" value="Genomic_DNA"/>
</dbReference>
<dbReference type="PANTHER" id="PTHR46825:SF8">
    <property type="entry name" value="BETA-LACTAMASE-RELATED"/>
    <property type="match status" value="1"/>
</dbReference>
<organism evidence="2 3">
    <name type="scientific">Chryseosolibacter indicus</name>
    <dbReference type="NCBI Taxonomy" id="2782351"/>
    <lineage>
        <taxon>Bacteria</taxon>
        <taxon>Pseudomonadati</taxon>
        <taxon>Bacteroidota</taxon>
        <taxon>Cytophagia</taxon>
        <taxon>Cytophagales</taxon>
        <taxon>Chryseotaleaceae</taxon>
        <taxon>Chryseosolibacter</taxon>
    </lineage>
</organism>